<dbReference type="Gene3D" id="3.40.33.10">
    <property type="entry name" value="CAP"/>
    <property type="match status" value="1"/>
</dbReference>
<dbReference type="AlphaFoldDB" id="A0A4Z2DFI1"/>
<evidence type="ECO:0000256" key="1">
    <source>
        <dbReference type="SAM" id="SignalP"/>
    </source>
</evidence>
<evidence type="ECO:0000313" key="3">
    <source>
        <dbReference type="EMBL" id="TNN15010.1"/>
    </source>
</evidence>
<protein>
    <submittedName>
        <fullName evidence="3">Venom allergen 5</fullName>
    </submittedName>
</protein>
<comment type="caution">
    <text evidence="3">The sequence shown here is derived from an EMBL/GenBank/DDBJ whole genome shotgun (WGS) entry which is preliminary data.</text>
</comment>
<sequence length="162" mass="18201">MSSMKALLSICLLVCPSVYTMIDEGTKVRLLTLHNDARKSVVEGKLMGQPMAISMEPLKWDRELERKAQILADNCSFAHDNVTNRSTSSFEHVGQNIARADSVDIGNLIGQVPYRLKIKNKLIKPEIQNCNVRKYTYPLITFVPRLGPSLIKPLHSPNVSRI</sequence>
<dbReference type="SMART" id="SM00198">
    <property type="entry name" value="SCP"/>
    <property type="match status" value="1"/>
</dbReference>
<gene>
    <name evidence="3" type="ORF">EWB00_001680</name>
</gene>
<dbReference type="Proteomes" id="UP000311919">
    <property type="component" value="Unassembled WGS sequence"/>
</dbReference>
<dbReference type="InterPro" id="IPR035940">
    <property type="entry name" value="CAP_sf"/>
</dbReference>
<accession>A0A4Z2DFI1</accession>
<evidence type="ECO:0000313" key="4">
    <source>
        <dbReference type="Proteomes" id="UP000311919"/>
    </source>
</evidence>
<organism evidence="3 4">
    <name type="scientific">Schistosoma japonicum</name>
    <name type="common">Blood fluke</name>
    <dbReference type="NCBI Taxonomy" id="6182"/>
    <lineage>
        <taxon>Eukaryota</taxon>
        <taxon>Metazoa</taxon>
        <taxon>Spiralia</taxon>
        <taxon>Lophotrochozoa</taxon>
        <taxon>Platyhelminthes</taxon>
        <taxon>Trematoda</taxon>
        <taxon>Digenea</taxon>
        <taxon>Strigeidida</taxon>
        <taxon>Schistosomatoidea</taxon>
        <taxon>Schistosomatidae</taxon>
        <taxon>Schistosoma</taxon>
    </lineage>
</organism>
<evidence type="ECO:0000259" key="2">
    <source>
        <dbReference type="SMART" id="SM00198"/>
    </source>
</evidence>
<dbReference type="CDD" id="cd05380">
    <property type="entry name" value="CAP_euk"/>
    <property type="match status" value="1"/>
</dbReference>
<feature type="domain" description="SCP" evidence="2">
    <location>
        <begin position="25"/>
        <end position="138"/>
    </location>
</feature>
<dbReference type="Pfam" id="PF00188">
    <property type="entry name" value="CAP"/>
    <property type="match status" value="1"/>
</dbReference>
<reference evidence="3 4" key="1">
    <citation type="submission" date="2019-03" db="EMBL/GenBank/DDBJ databases">
        <title>An improved genome assembly of the fluke Schistosoma japonicum.</title>
        <authorList>
            <person name="Hu W."/>
            <person name="Luo F."/>
            <person name="Yin M."/>
            <person name="Mo X."/>
            <person name="Sun C."/>
            <person name="Wu Q."/>
            <person name="Zhu B."/>
            <person name="Xiang M."/>
            <person name="Wang J."/>
            <person name="Wang Y."/>
            <person name="Zhang T."/>
            <person name="Xu B."/>
            <person name="Zheng H."/>
            <person name="Feng Z."/>
        </authorList>
    </citation>
    <scope>NUCLEOTIDE SEQUENCE [LARGE SCALE GENOMIC DNA]</scope>
    <source>
        <strain evidence="3">HuSjv2</strain>
        <tissue evidence="3">Worms</tissue>
    </source>
</reference>
<dbReference type="EMBL" id="SKCS01000159">
    <property type="protein sequence ID" value="TNN15010.1"/>
    <property type="molecule type" value="Genomic_DNA"/>
</dbReference>
<dbReference type="InterPro" id="IPR014044">
    <property type="entry name" value="CAP_dom"/>
</dbReference>
<dbReference type="OrthoDB" id="674273at2759"/>
<keyword evidence="4" id="KW-1185">Reference proteome</keyword>
<name>A0A4Z2DFI1_SCHJA</name>
<keyword evidence="1" id="KW-0732">Signal</keyword>
<feature type="signal peptide" evidence="1">
    <location>
        <begin position="1"/>
        <end position="20"/>
    </location>
</feature>
<proteinExistence type="predicted"/>
<dbReference type="SUPFAM" id="SSF55797">
    <property type="entry name" value="PR-1-like"/>
    <property type="match status" value="1"/>
</dbReference>
<feature type="chain" id="PRO_5021201576" evidence="1">
    <location>
        <begin position="21"/>
        <end position="162"/>
    </location>
</feature>